<dbReference type="AlphaFoldDB" id="A0A480AA06"/>
<dbReference type="Proteomes" id="UP000299367">
    <property type="component" value="Unassembled WGS sequence"/>
</dbReference>
<protein>
    <submittedName>
        <fullName evidence="1">Uncharacterized protein</fullName>
    </submittedName>
</protein>
<name>A0A480AA06_9CYAN</name>
<evidence type="ECO:0000313" key="2">
    <source>
        <dbReference type="Proteomes" id="UP000299367"/>
    </source>
</evidence>
<evidence type="ECO:0000313" key="1">
    <source>
        <dbReference type="EMBL" id="GCL40573.1"/>
    </source>
</evidence>
<sequence>MKRLYNGYKKMHLPLATSGGGRYLLFIHL</sequence>
<gene>
    <name evidence="1" type="ORF">NIES80_02610</name>
</gene>
<reference evidence="2" key="1">
    <citation type="submission" date="2019-02" db="EMBL/GenBank/DDBJ databases">
        <title>Draft genome sequence of Dolichospermum planctonicum NIES-80.</title>
        <authorList>
            <person name="Yamaguchi H."/>
            <person name="Suzuki S."/>
            <person name="Kawachi M."/>
        </authorList>
    </citation>
    <scope>NUCLEOTIDE SEQUENCE [LARGE SCALE GENOMIC DNA]</scope>
    <source>
        <strain evidence="2">NIES-80</strain>
    </source>
</reference>
<accession>A0A480AA06</accession>
<comment type="caution">
    <text evidence="1">The sequence shown here is derived from an EMBL/GenBank/DDBJ whole genome shotgun (WGS) entry which is preliminary data.</text>
</comment>
<organism evidence="1 2">
    <name type="scientific">Dolichospermum planctonicum</name>
    <dbReference type="NCBI Taxonomy" id="136072"/>
    <lineage>
        <taxon>Bacteria</taxon>
        <taxon>Bacillati</taxon>
        <taxon>Cyanobacteriota</taxon>
        <taxon>Cyanophyceae</taxon>
        <taxon>Nostocales</taxon>
        <taxon>Aphanizomenonaceae</taxon>
        <taxon>Dolichospermum</taxon>
    </lineage>
</organism>
<dbReference type="EMBL" id="BJCF01000002">
    <property type="protein sequence ID" value="GCL40573.1"/>
    <property type="molecule type" value="Genomic_DNA"/>
</dbReference>
<proteinExistence type="predicted"/>